<proteinExistence type="predicted"/>
<gene>
    <name evidence="2" type="ORF">PR018_23400</name>
</gene>
<dbReference type="InterPro" id="IPR022742">
    <property type="entry name" value="Hydrolase_4"/>
</dbReference>
<dbReference type="Gene3D" id="3.40.50.1820">
    <property type="entry name" value="alpha/beta hydrolase"/>
    <property type="match status" value="2"/>
</dbReference>
<keyword evidence="2" id="KW-0614">Plasmid</keyword>
<dbReference type="InterPro" id="IPR053145">
    <property type="entry name" value="AB_hydrolase_Est10"/>
</dbReference>
<evidence type="ECO:0000259" key="1">
    <source>
        <dbReference type="Pfam" id="PF12146"/>
    </source>
</evidence>
<dbReference type="Proteomes" id="UP000318939">
    <property type="component" value="Plasmid unnamed1"/>
</dbReference>
<dbReference type="PANTHER" id="PTHR43265">
    <property type="entry name" value="ESTERASE ESTD"/>
    <property type="match status" value="1"/>
</dbReference>
<keyword evidence="2" id="KW-0378">Hydrolase</keyword>
<protein>
    <submittedName>
        <fullName evidence="2">Alpha/beta hydrolase</fullName>
    </submittedName>
</protein>
<dbReference type="EMBL" id="CP117268">
    <property type="protein sequence ID" value="WFS25209.1"/>
    <property type="molecule type" value="Genomic_DNA"/>
</dbReference>
<reference evidence="2 3" key="1">
    <citation type="journal article" date="2019" name="Phytopathology">
        <title>A Novel Group of Rhizobium tumorigenes-Like Agrobacteria Associated with Crown Gall Disease of Rhododendron and Blueberry.</title>
        <authorList>
            <person name="Kuzmanovic N."/>
            <person name="Behrens P."/>
            <person name="Idczak E."/>
            <person name="Wagner S."/>
            <person name="Gotz M."/>
            <person name="Sproer C."/>
            <person name="Bunk B."/>
            <person name="Overmann J."/>
            <person name="Smalla K."/>
        </authorList>
    </citation>
    <scope>NUCLEOTIDE SEQUENCE [LARGE SCALE GENOMIC DNA]</scope>
    <source>
        <strain evidence="3">rho-6.2</strain>
    </source>
</reference>
<keyword evidence="3" id="KW-1185">Reference proteome</keyword>
<dbReference type="RefSeq" id="WP_142832508.1">
    <property type="nucleotide sequence ID" value="NZ_CP117268.1"/>
</dbReference>
<dbReference type="PANTHER" id="PTHR43265:SF1">
    <property type="entry name" value="ESTERASE ESTD"/>
    <property type="match status" value="1"/>
</dbReference>
<organism evidence="2 3">
    <name type="scientific">Rhizobium rhododendri</name>
    <dbReference type="NCBI Taxonomy" id="2506430"/>
    <lineage>
        <taxon>Bacteria</taxon>
        <taxon>Pseudomonadati</taxon>
        <taxon>Pseudomonadota</taxon>
        <taxon>Alphaproteobacteria</taxon>
        <taxon>Hyphomicrobiales</taxon>
        <taxon>Rhizobiaceae</taxon>
        <taxon>Rhizobium/Agrobacterium group</taxon>
        <taxon>Rhizobium</taxon>
    </lineage>
</organism>
<dbReference type="GO" id="GO:0016787">
    <property type="term" value="F:hydrolase activity"/>
    <property type="evidence" value="ECO:0007669"/>
    <property type="project" value="UniProtKB-KW"/>
</dbReference>
<dbReference type="InterPro" id="IPR029058">
    <property type="entry name" value="AB_hydrolase_fold"/>
</dbReference>
<accession>A0ABY8INQ8</accession>
<name>A0ABY8INQ8_9HYPH</name>
<feature type="domain" description="Serine aminopeptidase S33" evidence="1">
    <location>
        <begin position="85"/>
        <end position="187"/>
    </location>
</feature>
<evidence type="ECO:0000313" key="2">
    <source>
        <dbReference type="EMBL" id="WFS25209.1"/>
    </source>
</evidence>
<evidence type="ECO:0000313" key="3">
    <source>
        <dbReference type="Proteomes" id="UP000318939"/>
    </source>
</evidence>
<reference evidence="2 3" key="2">
    <citation type="journal article" date="2023" name="MicrobiologyOpen">
        <title>Genomics of the tumorigenes clade of the family Rhizobiaceae and description of Rhizobium rhododendri sp. nov.</title>
        <authorList>
            <person name="Kuzmanovic N."/>
            <person name="diCenzo G.C."/>
            <person name="Bunk B."/>
            <person name="Sproeer C."/>
            <person name="Fruehling A."/>
            <person name="Neumann-Schaal M."/>
            <person name="Overmann J."/>
            <person name="Smalla K."/>
        </authorList>
    </citation>
    <scope>NUCLEOTIDE SEQUENCE [LARGE SCALE GENOMIC DNA]</scope>
    <source>
        <strain evidence="3">rho-6.2</strain>
        <plasmid evidence="2 3">unnamed1</plasmid>
    </source>
</reference>
<geneLocation type="plasmid" evidence="2 3">
    <name>unnamed1</name>
</geneLocation>
<dbReference type="Pfam" id="PF12146">
    <property type="entry name" value="Hydrolase_4"/>
    <property type="match status" value="1"/>
</dbReference>
<sequence>MISETKSLSCEKIIKTGGDHYAVGPSAGSQHPISHVGQAARPIIFADTIGLFQAPLGPSTQKVAVLFLSPWGFEEIAMRKMWRMLAEQLSLKGIPSFRFDYPGTGDALDQNAEANDLELWVDRACEACELLRNLSGVRHLIVVGQGLGAALAYKTSLRVPGIAGVALLAPVISGHAYAREVLVLSRMTEGKAAAASDLPTLGGEEVAPRLFASIKGVDLNRSPVPPVGHYFLAARHDRPAQFKFNQHLLEQGKDVEAHPYEGFDEMLNNLTLSKPPLVVMAKLVKWVGSFEKTITNELLSEPQEVVVTPLNGALFSETPVRFGDNNRLFGIVCEPSKGQRQKVSVLLLNTSYERAAGWGRSMTALARDLAAVGIASFRYDAANVGDSPALPSAPDQVIYSETQLDDVDAAVAFMETLELGRIILAGRCSGGYTAFRSLVRNEQLAGAVIANAHVLRWDPRQSLEDLLLFVPKPLNAYKSKAFSLKSWEKILTGRVNLKRGVLNILGLLKMRCMGILRPILEKLSMLSNAHQVIHRDMKRVYDRGAGLSFIFSDGDIGLNYFYQHFDVDSERLRLFPAVKFQIVKDADHNLLTPQARAVFQSEIERLVREAG</sequence>
<dbReference type="SUPFAM" id="SSF53474">
    <property type="entry name" value="alpha/beta-Hydrolases"/>
    <property type="match status" value="2"/>
</dbReference>